<dbReference type="EMBL" id="CAVMJV010000105">
    <property type="protein sequence ID" value="CAK5099148.1"/>
    <property type="molecule type" value="Genomic_DNA"/>
</dbReference>
<gene>
    <name evidence="1" type="ORF">MENTE1834_LOCUS41771</name>
</gene>
<evidence type="ECO:0000313" key="1">
    <source>
        <dbReference type="EMBL" id="CAK5099148.1"/>
    </source>
</evidence>
<protein>
    <submittedName>
        <fullName evidence="1">Uncharacterized protein</fullName>
    </submittedName>
</protein>
<organism evidence="1 2">
    <name type="scientific">Meloidogyne enterolobii</name>
    <name type="common">Root-knot nematode worm</name>
    <name type="synonym">Meloidogyne mayaguensis</name>
    <dbReference type="NCBI Taxonomy" id="390850"/>
    <lineage>
        <taxon>Eukaryota</taxon>
        <taxon>Metazoa</taxon>
        <taxon>Ecdysozoa</taxon>
        <taxon>Nematoda</taxon>
        <taxon>Chromadorea</taxon>
        <taxon>Rhabditida</taxon>
        <taxon>Tylenchina</taxon>
        <taxon>Tylenchomorpha</taxon>
        <taxon>Tylenchoidea</taxon>
        <taxon>Meloidogynidae</taxon>
        <taxon>Meloidogyninae</taxon>
        <taxon>Meloidogyne</taxon>
    </lineage>
</organism>
<dbReference type="Proteomes" id="UP001497535">
    <property type="component" value="Unassembled WGS sequence"/>
</dbReference>
<keyword evidence="2" id="KW-1185">Reference proteome</keyword>
<reference evidence="1" key="1">
    <citation type="submission" date="2023-11" db="EMBL/GenBank/DDBJ databases">
        <authorList>
            <person name="Poullet M."/>
        </authorList>
    </citation>
    <scope>NUCLEOTIDE SEQUENCE</scope>
    <source>
        <strain evidence="1">E1834</strain>
    </source>
</reference>
<proteinExistence type="predicted"/>
<name>A0ACB1AQI0_MELEN</name>
<sequence>MRPDSEIPTLPRLIYFNLILGFESIKDHRTSERPSKLEQCVDLCSTTLIAVETKEGIVVATDSRTSQGSYISSRATNKISTISDHIVGLRAGIASQSQAIFDIVKYYAEAHSMLDEEPILVYNVAQYTRKFAYNYRDQMTFSIIVAGYDEEKLGQIYAVTIGGYSIRQKIYITGSGSTFLYGYMDKNFKEGMSNEEAVEVFFKFFWGFLLTSTLFCSIQRVKISKNFSVFLQIVFDQFTVLPVPSNKEALIFSQPPSLLLFDSQLICFYLPVFPQTNFTTKSLFGRPYLGQIKKRAKTAQNPS</sequence>
<evidence type="ECO:0000313" key="2">
    <source>
        <dbReference type="Proteomes" id="UP001497535"/>
    </source>
</evidence>
<comment type="caution">
    <text evidence="1">The sequence shown here is derived from an EMBL/GenBank/DDBJ whole genome shotgun (WGS) entry which is preliminary data.</text>
</comment>
<accession>A0ACB1AQI0</accession>